<comment type="caution">
    <text evidence="1">The sequence shown here is derived from an EMBL/GenBank/DDBJ whole genome shotgun (WGS) entry which is preliminary data.</text>
</comment>
<keyword evidence="2" id="KW-1185">Reference proteome</keyword>
<dbReference type="RefSeq" id="WP_108640933.1">
    <property type="nucleotide sequence ID" value="NZ_QCYG01000005.1"/>
</dbReference>
<name>A0A2T7FX76_9RHOB</name>
<proteinExistence type="predicted"/>
<evidence type="ECO:0000313" key="2">
    <source>
        <dbReference type="Proteomes" id="UP000244817"/>
    </source>
</evidence>
<reference evidence="1 2" key="1">
    <citation type="submission" date="2018-04" db="EMBL/GenBank/DDBJ databases">
        <title>Pelagivirga bohaiensis gen. nov., sp. nov., a bacterium isolated from the Bohai Sea.</title>
        <authorList>
            <person name="Ji X."/>
        </authorList>
    </citation>
    <scope>NUCLEOTIDE SEQUENCE [LARGE SCALE GENOMIC DNA]</scope>
    <source>
        <strain evidence="1 2">BH-SD16</strain>
    </source>
</reference>
<dbReference type="AlphaFoldDB" id="A0A2T7FX76"/>
<organism evidence="1 2">
    <name type="scientific">Thalassorhabdomicrobium marinisediminis</name>
    <dbReference type="NCBI Taxonomy" id="2170577"/>
    <lineage>
        <taxon>Bacteria</taxon>
        <taxon>Pseudomonadati</taxon>
        <taxon>Pseudomonadota</taxon>
        <taxon>Alphaproteobacteria</taxon>
        <taxon>Rhodobacterales</taxon>
        <taxon>Paracoccaceae</taxon>
        <taxon>Thalassorhabdomicrobium</taxon>
    </lineage>
</organism>
<protein>
    <submittedName>
        <fullName evidence="1">Uncharacterized protein</fullName>
    </submittedName>
</protein>
<evidence type="ECO:0000313" key="1">
    <source>
        <dbReference type="EMBL" id="PVA06775.1"/>
    </source>
</evidence>
<sequence>MANASFVALAGALRLFTGKRLGRTVFTAYEADDPLSFETLAPVSQLQISATGWGVPPNLLKAQPVRGMVGEAVSAAKFARAEDAHWTAPPLGVVA</sequence>
<dbReference type="EMBL" id="QCYG01000005">
    <property type="protein sequence ID" value="PVA06775.1"/>
    <property type="molecule type" value="Genomic_DNA"/>
</dbReference>
<gene>
    <name evidence="1" type="ORF">DC363_09630</name>
</gene>
<dbReference type="Proteomes" id="UP000244817">
    <property type="component" value="Unassembled WGS sequence"/>
</dbReference>
<accession>A0A2T7FX76</accession>